<evidence type="ECO:0000313" key="3">
    <source>
        <dbReference type="Proteomes" id="UP001516023"/>
    </source>
</evidence>
<feature type="compositionally biased region" description="Basic and acidic residues" evidence="1">
    <location>
        <begin position="205"/>
        <end position="219"/>
    </location>
</feature>
<proteinExistence type="predicted"/>
<sequence length="815" mass="91405">MKGVTDATKNKSSDFLDKLESSHDLNSVGTDQLLDMLEHEVYHAESPSRGSQPTTTTEKRRTGAERRRRISCEGYSSGEASFTSSFLGGLEEDKALAIESEVSKSRQGDATASKDRKLLSKSFTKIEGASKNIELVGSPVKTGNYSDSNMSKTSLRRQPFDNPFRSQQHDIFHKRDDKDGSGSVSVASASSKSRNGILTALGGRNVEKHSVSFSSKEKSQSYASKPHEPTSPQKYDFGDSQFETFSLGSLGSLAVSASTRTSHPSYITKSTRSSRSSRSSRSTHSGSTHSSHSAQERRQRRELHPDGSIGSGRRRRRRSGSSSRDLEMGAKTSRRKMHPDLHSHHPTRYPKRSGMYGQIEEGDEDNHHERFDELYDGIAMGGSDDEGLFRRVDKVKKTIKSDNNDDFLDALLAKKPVAKEARGDDSKSIGDASFLSDFLNKRATQNGTKQRKGTTTTSRVSSVSSLNHLDNTFKDKENCGTSKYAMSVFKQTVYAALRKVQQWYKDGYLFPRTRVEFVKYGLMAMIIAPLFHVALTILIDGRNHMHRGISPHAIYHGNELKGLGSTGDILHSRTKPDNWEGSSQVMLSASSSLKENFILIPDADWIDWKPSPPERLALPLRLDHRDKPDAAMVLFSISASNSKDDLLTNTDANIKLWEEIQDHLNPKPIDVWPSWYHDSSSHFREDGFTLMYSIRKRDDAKRALIIMAEKFGQSSLYEFVAWNDFGYDAQRSAAKPRKFAERLRGGKTDVMIRTTISTEPEITSGRNDRRGKAQKPVIKEEPALVMRRVKELPVEDELTLREYEGPPLEDILWSK</sequence>
<feature type="compositionally biased region" description="Polar residues" evidence="1">
    <location>
        <begin position="141"/>
        <end position="153"/>
    </location>
</feature>
<feature type="region of interest" description="Disordered" evidence="1">
    <location>
        <begin position="1"/>
        <end position="83"/>
    </location>
</feature>
<gene>
    <name evidence="2" type="ORF">HJC23_005808</name>
</gene>
<accession>A0ABD3QZ61</accession>
<feature type="compositionally biased region" description="Polar residues" evidence="1">
    <location>
        <begin position="259"/>
        <end position="269"/>
    </location>
</feature>
<evidence type="ECO:0000313" key="2">
    <source>
        <dbReference type="EMBL" id="KAL3805564.1"/>
    </source>
</evidence>
<organism evidence="2 3">
    <name type="scientific">Cyclotella cryptica</name>
    <dbReference type="NCBI Taxonomy" id="29204"/>
    <lineage>
        <taxon>Eukaryota</taxon>
        <taxon>Sar</taxon>
        <taxon>Stramenopiles</taxon>
        <taxon>Ochrophyta</taxon>
        <taxon>Bacillariophyta</taxon>
        <taxon>Coscinodiscophyceae</taxon>
        <taxon>Thalassiosirophycidae</taxon>
        <taxon>Stephanodiscales</taxon>
        <taxon>Stephanodiscaceae</taxon>
        <taxon>Cyclotella</taxon>
    </lineage>
</organism>
<feature type="compositionally biased region" description="Low complexity" evidence="1">
    <location>
        <begin position="181"/>
        <end position="193"/>
    </location>
</feature>
<keyword evidence="3" id="KW-1185">Reference proteome</keyword>
<dbReference type="AlphaFoldDB" id="A0ABD3QZ61"/>
<feature type="compositionally biased region" description="Basic and acidic residues" evidence="1">
    <location>
        <begin position="294"/>
        <end position="305"/>
    </location>
</feature>
<dbReference type="Proteomes" id="UP001516023">
    <property type="component" value="Unassembled WGS sequence"/>
</dbReference>
<comment type="caution">
    <text evidence="2">The sequence shown here is derived from an EMBL/GenBank/DDBJ whole genome shotgun (WGS) entry which is preliminary data.</text>
</comment>
<evidence type="ECO:0000256" key="1">
    <source>
        <dbReference type="SAM" id="MobiDB-lite"/>
    </source>
</evidence>
<feature type="compositionally biased region" description="Basic and acidic residues" evidence="1">
    <location>
        <begin position="167"/>
        <end position="180"/>
    </location>
</feature>
<feature type="region of interest" description="Disordered" evidence="1">
    <location>
        <begin position="256"/>
        <end position="360"/>
    </location>
</feature>
<reference evidence="2 3" key="1">
    <citation type="journal article" date="2020" name="G3 (Bethesda)">
        <title>Improved Reference Genome for Cyclotella cryptica CCMP332, a Model for Cell Wall Morphogenesis, Salinity Adaptation, and Lipid Production in Diatoms (Bacillariophyta).</title>
        <authorList>
            <person name="Roberts W.R."/>
            <person name="Downey K.M."/>
            <person name="Ruck E.C."/>
            <person name="Traller J.C."/>
            <person name="Alverson A.J."/>
        </authorList>
    </citation>
    <scope>NUCLEOTIDE SEQUENCE [LARGE SCALE GENOMIC DNA]</scope>
    <source>
        <strain evidence="2 3">CCMP332</strain>
    </source>
</reference>
<feature type="compositionally biased region" description="Basic and acidic residues" evidence="1">
    <location>
        <begin position="8"/>
        <end position="23"/>
    </location>
</feature>
<protein>
    <submittedName>
        <fullName evidence="2">Uncharacterized protein</fullName>
    </submittedName>
</protein>
<feature type="region of interest" description="Disordered" evidence="1">
    <location>
        <begin position="130"/>
        <end position="239"/>
    </location>
</feature>
<name>A0ABD3QZ61_9STRA</name>
<feature type="compositionally biased region" description="Low complexity" evidence="1">
    <location>
        <begin position="270"/>
        <end position="293"/>
    </location>
</feature>
<dbReference type="EMBL" id="JABMIG020000002">
    <property type="protein sequence ID" value="KAL3805564.1"/>
    <property type="molecule type" value="Genomic_DNA"/>
</dbReference>